<proteinExistence type="predicted"/>
<dbReference type="AlphaFoldDB" id="A0AAV4MGZ2"/>
<comment type="caution">
    <text evidence="1">The sequence shown here is derived from an EMBL/GenBank/DDBJ whole genome shotgun (WGS) entry which is preliminary data.</text>
</comment>
<gene>
    <name evidence="1" type="ORF">CDAR_114751</name>
</gene>
<dbReference type="Proteomes" id="UP001054837">
    <property type="component" value="Unassembled WGS sequence"/>
</dbReference>
<reference evidence="1 2" key="1">
    <citation type="submission" date="2021-06" db="EMBL/GenBank/DDBJ databases">
        <title>Caerostris darwini draft genome.</title>
        <authorList>
            <person name="Kono N."/>
            <person name="Arakawa K."/>
        </authorList>
    </citation>
    <scope>NUCLEOTIDE SEQUENCE [LARGE SCALE GENOMIC DNA]</scope>
</reference>
<organism evidence="1 2">
    <name type="scientific">Caerostris darwini</name>
    <dbReference type="NCBI Taxonomy" id="1538125"/>
    <lineage>
        <taxon>Eukaryota</taxon>
        <taxon>Metazoa</taxon>
        <taxon>Ecdysozoa</taxon>
        <taxon>Arthropoda</taxon>
        <taxon>Chelicerata</taxon>
        <taxon>Arachnida</taxon>
        <taxon>Araneae</taxon>
        <taxon>Araneomorphae</taxon>
        <taxon>Entelegynae</taxon>
        <taxon>Araneoidea</taxon>
        <taxon>Araneidae</taxon>
        <taxon>Caerostris</taxon>
    </lineage>
</organism>
<accession>A0AAV4MGZ2</accession>
<protein>
    <submittedName>
        <fullName evidence="1">Uncharacterized protein</fullName>
    </submittedName>
</protein>
<keyword evidence="2" id="KW-1185">Reference proteome</keyword>
<sequence>MPSISFEWACQSDREDILVRIKTSVPDLSCDVFSGHGVKTLLIESGKVSQQCASVRTILRPDFARLRSCLQCALSNMGIRSLLCMM</sequence>
<dbReference type="EMBL" id="BPLQ01000391">
    <property type="protein sequence ID" value="GIX70691.1"/>
    <property type="molecule type" value="Genomic_DNA"/>
</dbReference>
<evidence type="ECO:0000313" key="1">
    <source>
        <dbReference type="EMBL" id="GIX70691.1"/>
    </source>
</evidence>
<name>A0AAV4MGZ2_9ARAC</name>
<evidence type="ECO:0000313" key="2">
    <source>
        <dbReference type="Proteomes" id="UP001054837"/>
    </source>
</evidence>